<dbReference type="EMBL" id="JAQQAF010000009">
    <property type="protein sequence ID" value="KAJ8458630.1"/>
    <property type="molecule type" value="Genomic_DNA"/>
</dbReference>
<gene>
    <name evidence="1" type="ORF">OPV22_031556</name>
</gene>
<proteinExistence type="predicted"/>
<name>A0AAV8PMM3_ENSVE</name>
<comment type="caution">
    <text evidence="1">The sequence shown here is derived from an EMBL/GenBank/DDBJ whole genome shotgun (WGS) entry which is preliminary data.</text>
</comment>
<dbReference type="Proteomes" id="UP001222027">
    <property type="component" value="Unassembled WGS sequence"/>
</dbReference>
<evidence type="ECO:0000313" key="2">
    <source>
        <dbReference type="Proteomes" id="UP001222027"/>
    </source>
</evidence>
<accession>A0AAV8PMM3</accession>
<organism evidence="1 2">
    <name type="scientific">Ensete ventricosum</name>
    <name type="common">Abyssinian banana</name>
    <name type="synonym">Musa ensete</name>
    <dbReference type="NCBI Taxonomy" id="4639"/>
    <lineage>
        <taxon>Eukaryota</taxon>
        <taxon>Viridiplantae</taxon>
        <taxon>Streptophyta</taxon>
        <taxon>Embryophyta</taxon>
        <taxon>Tracheophyta</taxon>
        <taxon>Spermatophyta</taxon>
        <taxon>Magnoliopsida</taxon>
        <taxon>Liliopsida</taxon>
        <taxon>Zingiberales</taxon>
        <taxon>Musaceae</taxon>
        <taxon>Ensete</taxon>
    </lineage>
</organism>
<protein>
    <submittedName>
        <fullName evidence="1">Uncharacterized protein</fullName>
    </submittedName>
</protein>
<evidence type="ECO:0000313" key="1">
    <source>
        <dbReference type="EMBL" id="KAJ8458630.1"/>
    </source>
</evidence>
<reference evidence="1 2" key="1">
    <citation type="submission" date="2022-12" db="EMBL/GenBank/DDBJ databases">
        <title>Chromosome-scale assembly of the Ensete ventricosum genome.</title>
        <authorList>
            <person name="Dussert Y."/>
            <person name="Stocks J."/>
            <person name="Wendawek A."/>
            <person name="Woldeyes F."/>
            <person name="Nichols R.A."/>
            <person name="Borrell J.S."/>
        </authorList>
    </citation>
    <scope>NUCLEOTIDE SEQUENCE [LARGE SCALE GENOMIC DNA]</scope>
    <source>
        <strain evidence="2">cv. Maze</strain>
        <tissue evidence="1">Seeds</tissue>
    </source>
</reference>
<sequence>MSDAIKTPRVHSTVFASVISEMLAKVKSSIGRVRVLSSISTCYRKEASSLSLAFNSTETWHWKNPKNISWFALLHLIGEDDGLEQFASVTPPFILEHNI</sequence>
<dbReference type="AlphaFoldDB" id="A0AAV8PMM3"/>
<keyword evidence="2" id="KW-1185">Reference proteome</keyword>